<accession>A0ABP4W8P4</accession>
<feature type="transmembrane region" description="Helical" evidence="1">
    <location>
        <begin position="40"/>
        <end position="57"/>
    </location>
</feature>
<evidence type="ECO:0008006" key="4">
    <source>
        <dbReference type="Google" id="ProtNLM"/>
    </source>
</evidence>
<dbReference type="Proteomes" id="UP001501475">
    <property type="component" value="Unassembled WGS sequence"/>
</dbReference>
<keyword evidence="3" id="KW-1185">Reference proteome</keyword>
<evidence type="ECO:0000256" key="1">
    <source>
        <dbReference type="SAM" id="Phobius"/>
    </source>
</evidence>
<keyword evidence="1" id="KW-0812">Transmembrane</keyword>
<dbReference type="RefSeq" id="WP_344062183.1">
    <property type="nucleotide sequence ID" value="NZ_BAAAPN010000018.1"/>
</dbReference>
<evidence type="ECO:0000313" key="2">
    <source>
        <dbReference type="EMBL" id="GAA1749191.1"/>
    </source>
</evidence>
<comment type="caution">
    <text evidence="2">The sequence shown here is derived from an EMBL/GenBank/DDBJ whole genome shotgun (WGS) entry which is preliminary data.</text>
</comment>
<reference evidence="3" key="1">
    <citation type="journal article" date="2019" name="Int. J. Syst. Evol. Microbiol.">
        <title>The Global Catalogue of Microorganisms (GCM) 10K type strain sequencing project: providing services to taxonomists for standard genome sequencing and annotation.</title>
        <authorList>
            <consortium name="The Broad Institute Genomics Platform"/>
            <consortium name="The Broad Institute Genome Sequencing Center for Infectious Disease"/>
            <person name="Wu L."/>
            <person name="Ma J."/>
        </authorList>
    </citation>
    <scope>NUCLEOTIDE SEQUENCE [LARGE SCALE GENOMIC DNA]</scope>
    <source>
        <strain evidence="3">JCM 15591</strain>
    </source>
</reference>
<proteinExistence type="predicted"/>
<dbReference type="EMBL" id="BAAAPN010000018">
    <property type="protein sequence ID" value="GAA1749191.1"/>
    <property type="molecule type" value="Genomic_DNA"/>
</dbReference>
<evidence type="ECO:0000313" key="3">
    <source>
        <dbReference type="Proteomes" id="UP001501475"/>
    </source>
</evidence>
<sequence length="218" mass="22002">MIQAGTPGPRLVRATAIAVAAVALATLAHAGIAGMPIPPVAGALALLLASPIAYAVAVRRIGFAGLTGCLALGQAISHVVFTAAHATAGAGMHSTSAGTVFGARHLGHSGSGAALTAMEAPTGRMLLAHLLATVLLAAALAWGERLLWAARRLLPRLPGSPRVGHEVARLPALGEGTAYVLGMGADRARVTRGPPTLSASRPARLLLQPPALPWRLCH</sequence>
<organism evidence="2 3">
    <name type="scientific">Nostocoides vanveenii</name>
    <dbReference type="NCBI Taxonomy" id="330835"/>
    <lineage>
        <taxon>Bacteria</taxon>
        <taxon>Bacillati</taxon>
        <taxon>Actinomycetota</taxon>
        <taxon>Actinomycetes</taxon>
        <taxon>Micrococcales</taxon>
        <taxon>Intrasporangiaceae</taxon>
        <taxon>Nostocoides</taxon>
    </lineage>
</organism>
<gene>
    <name evidence="2" type="ORF">GCM10009810_07070</name>
</gene>
<protein>
    <recommendedName>
        <fullName evidence="4">Integral membrane protein</fullName>
    </recommendedName>
</protein>
<name>A0ABP4W8P4_9MICO</name>
<keyword evidence="1" id="KW-1133">Transmembrane helix</keyword>
<feature type="transmembrane region" description="Helical" evidence="1">
    <location>
        <begin position="64"/>
        <end position="86"/>
    </location>
</feature>
<keyword evidence="1" id="KW-0472">Membrane</keyword>
<feature type="transmembrane region" description="Helical" evidence="1">
    <location>
        <begin position="125"/>
        <end position="143"/>
    </location>
</feature>